<sequence length="257" mass="28513">MADDSSLRKPVGGDRDGDDRPGDRKRKDPNDGDDYFQVENGDDGEIKVMTTTGKIFCLQVKGSDTIGRLKLKIQGVEAIPFDEQELIFNKKVLENISTLGNLCIKKQSIFFLMQKSVELMEIFVNSTTEKPISLSVKPKNTIADVKQMMCVKNNIPVDEQVLIFNNMVLGDSGTLFDFHVSRKSTLTLMHRPKGFKGVMLISIKTLTEEIALLLLTIMSQVKQFLPSRFAEQEKDDDDGGGGGGGDGDGVRLEQHIL</sequence>
<evidence type="ECO:0000313" key="5">
    <source>
        <dbReference type="EMBL" id="KAC9962367.1"/>
    </source>
</evidence>
<feature type="region of interest" description="Disordered" evidence="3">
    <location>
        <begin position="1"/>
        <end position="39"/>
    </location>
</feature>
<dbReference type="SUPFAM" id="SSF54236">
    <property type="entry name" value="Ubiquitin-like"/>
    <property type="match status" value="2"/>
</dbReference>
<organism evidence="5 6">
    <name type="scientific">Mikania micrantha</name>
    <name type="common">bitter vine</name>
    <dbReference type="NCBI Taxonomy" id="192012"/>
    <lineage>
        <taxon>Eukaryota</taxon>
        <taxon>Viridiplantae</taxon>
        <taxon>Streptophyta</taxon>
        <taxon>Embryophyta</taxon>
        <taxon>Tracheophyta</taxon>
        <taxon>Spermatophyta</taxon>
        <taxon>Magnoliopsida</taxon>
        <taxon>eudicotyledons</taxon>
        <taxon>Gunneridae</taxon>
        <taxon>Pentapetalae</taxon>
        <taxon>asterids</taxon>
        <taxon>campanulids</taxon>
        <taxon>Asterales</taxon>
        <taxon>Asteraceae</taxon>
        <taxon>Asteroideae</taxon>
        <taxon>Heliantheae alliance</taxon>
        <taxon>Eupatorieae</taxon>
        <taxon>Mikania</taxon>
    </lineage>
</organism>
<dbReference type="InterPro" id="IPR019956">
    <property type="entry name" value="Ubiquitin_dom"/>
</dbReference>
<dbReference type="PANTHER" id="PTHR10666">
    <property type="entry name" value="UBIQUITIN"/>
    <property type="match status" value="1"/>
</dbReference>
<dbReference type="PROSITE" id="PS50053">
    <property type="entry name" value="UBIQUITIN_2"/>
    <property type="match status" value="2"/>
</dbReference>
<evidence type="ECO:0000256" key="3">
    <source>
        <dbReference type="SAM" id="MobiDB-lite"/>
    </source>
</evidence>
<protein>
    <recommendedName>
        <fullName evidence="4">Ubiquitin-like domain-containing protein</fullName>
    </recommendedName>
</protein>
<comment type="caution">
    <text evidence="5">The sequence shown here is derived from an EMBL/GenBank/DDBJ whole genome shotgun (WGS) entry which is preliminary data.</text>
</comment>
<feature type="compositionally biased region" description="Basic and acidic residues" evidence="3">
    <location>
        <begin position="248"/>
        <end position="257"/>
    </location>
</feature>
<feature type="domain" description="Ubiquitin-like" evidence="4">
    <location>
        <begin position="120"/>
        <end position="195"/>
    </location>
</feature>
<keyword evidence="1" id="KW-1017">Isopeptide bond</keyword>
<accession>A0A5N6LCN8</accession>
<reference evidence="5 6" key="1">
    <citation type="submission" date="2019-05" db="EMBL/GenBank/DDBJ databases">
        <title>Mikania micrantha, genome provides insights into the molecular mechanism of rapid growth.</title>
        <authorList>
            <person name="Liu B."/>
        </authorList>
    </citation>
    <scope>NUCLEOTIDE SEQUENCE [LARGE SCALE GENOMIC DNA]</scope>
    <source>
        <strain evidence="5">NLD-2019</strain>
        <tissue evidence="5">Leaf</tissue>
    </source>
</reference>
<evidence type="ECO:0000259" key="4">
    <source>
        <dbReference type="PROSITE" id="PS50053"/>
    </source>
</evidence>
<feature type="region of interest" description="Disordered" evidence="3">
    <location>
        <begin position="232"/>
        <end position="257"/>
    </location>
</feature>
<proteinExistence type="predicted"/>
<dbReference type="InterPro" id="IPR000626">
    <property type="entry name" value="Ubiquitin-like_dom"/>
</dbReference>
<dbReference type="Pfam" id="PF00240">
    <property type="entry name" value="ubiquitin"/>
    <property type="match status" value="2"/>
</dbReference>
<keyword evidence="6" id="KW-1185">Reference proteome</keyword>
<dbReference type="Proteomes" id="UP000326396">
    <property type="component" value="Unassembled WGS sequence"/>
</dbReference>
<dbReference type="GO" id="GO:0003729">
    <property type="term" value="F:mRNA binding"/>
    <property type="evidence" value="ECO:0007669"/>
    <property type="project" value="UniProtKB-ARBA"/>
</dbReference>
<dbReference type="EMBL" id="SZYD01002083">
    <property type="protein sequence ID" value="KAC9962367.1"/>
    <property type="molecule type" value="Genomic_DNA"/>
</dbReference>
<dbReference type="SMART" id="SM00213">
    <property type="entry name" value="UBQ"/>
    <property type="match status" value="2"/>
</dbReference>
<evidence type="ECO:0000256" key="1">
    <source>
        <dbReference type="ARBA" id="ARBA00022499"/>
    </source>
</evidence>
<dbReference type="InterPro" id="IPR050158">
    <property type="entry name" value="Ubiquitin_ubiquitin-like"/>
</dbReference>
<dbReference type="InterPro" id="IPR029071">
    <property type="entry name" value="Ubiquitin-like_domsf"/>
</dbReference>
<feature type="compositionally biased region" description="Basic and acidic residues" evidence="3">
    <location>
        <begin position="1"/>
        <end position="30"/>
    </location>
</feature>
<evidence type="ECO:0000256" key="2">
    <source>
        <dbReference type="ARBA" id="ARBA00022843"/>
    </source>
</evidence>
<dbReference type="AlphaFoldDB" id="A0A5N6LCN8"/>
<name>A0A5N6LCN8_9ASTR</name>
<keyword evidence="2" id="KW-0832">Ubl conjugation</keyword>
<evidence type="ECO:0000313" key="6">
    <source>
        <dbReference type="Proteomes" id="UP000326396"/>
    </source>
</evidence>
<gene>
    <name evidence="5" type="ORF">E3N88_45028</name>
</gene>
<dbReference type="PRINTS" id="PR00348">
    <property type="entry name" value="UBIQUITIN"/>
</dbReference>
<feature type="domain" description="Ubiquitin-like" evidence="4">
    <location>
        <begin position="44"/>
        <end position="115"/>
    </location>
</feature>
<dbReference type="Gene3D" id="3.10.20.90">
    <property type="entry name" value="Phosphatidylinositol 3-kinase Catalytic Subunit, Chain A, domain 1"/>
    <property type="match status" value="2"/>
</dbReference>
<dbReference type="OrthoDB" id="1894077at2759"/>